<sequence>MRYLAGAALLALAPTLVHGQDGRALCTTAGKMAKSSVDATVEQALQVNNLRIAVSLWFDVPQSRRDELLGFVDKLTAYQNTEIVQTIDDAKSILSICEQR</sequence>
<comment type="caution">
    <text evidence="2">The sequence shown here is derived from an EMBL/GenBank/DDBJ whole genome shotgun (WGS) entry which is preliminary data.</text>
</comment>
<protein>
    <submittedName>
        <fullName evidence="2">Uncharacterized protein</fullName>
    </submittedName>
</protein>
<reference evidence="2 3" key="1">
    <citation type="submission" date="2019-04" db="EMBL/GenBank/DDBJ databases">
        <title>Draft Whole-Genome sequence of the purple photosynthetic bacterium Rhodobacter capsulatus SP108 with an indigenous class A beta-lactamase.</title>
        <authorList>
            <person name="Robertson S."/>
            <person name="Meyer T.E."/>
            <person name="Kyndt J.A."/>
        </authorList>
    </citation>
    <scope>NUCLEOTIDE SEQUENCE [LARGE SCALE GENOMIC DNA]</scope>
    <source>
        <strain evidence="2 3">SP108</strain>
    </source>
</reference>
<evidence type="ECO:0000313" key="2">
    <source>
        <dbReference type="EMBL" id="TKD17916.1"/>
    </source>
</evidence>
<keyword evidence="1" id="KW-0732">Signal</keyword>
<dbReference type="AlphaFoldDB" id="A0A4U1JR91"/>
<gene>
    <name evidence="2" type="ORF">FBT96_12285</name>
</gene>
<dbReference type="EMBL" id="SWJZ01000050">
    <property type="protein sequence ID" value="TKD17916.1"/>
    <property type="molecule type" value="Genomic_DNA"/>
</dbReference>
<name>A0A4U1JR91_RHOCA</name>
<evidence type="ECO:0000313" key="3">
    <source>
        <dbReference type="Proteomes" id="UP000310597"/>
    </source>
</evidence>
<organism evidence="2 3">
    <name type="scientific">Rhodobacter capsulatus</name>
    <name type="common">Rhodopseudomonas capsulata</name>
    <dbReference type="NCBI Taxonomy" id="1061"/>
    <lineage>
        <taxon>Bacteria</taxon>
        <taxon>Pseudomonadati</taxon>
        <taxon>Pseudomonadota</taxon>
        <taxon>Alphaproteobacteria</taxon>
        <taxon>Rhodobacterales</taxon>
        <taxon>Rhodobacter group</taxon>
        <taxon>Rhodobacter</taxon>
    </lineage>
</organism>
<feature type="chain" id="PRO_5020217219" evidence="1">
    <location>
        <begin position="20"/>
        <end position="100"/>
    </location>
</feature>
<evidence type="ECO:0000256" key="1">
    <source>
        <dbReference type="SAM" id="SignalP"/>
    </source>
</evidence>
<feature type="signal peptide" evidence="1">
    <location>
        <begin position="1"/>
        <end position="19"/>
    </location>
</feature>
<dbReference type="Proteomes" id="UP000310597">
    <property type="component" value="Unassembled WGS sequence"/>
</dbReference>
<dbReference type="RefSeq" id="WP_136907043.1">
    <property type="nucleotide sequence ID" value="NZ_SWJZ01000050.1"/>
</dbReference>
<proteinExistence type="predicted"/>
<dbReference type="OrthoDB" id="9949499at2"/>
<accession>A0A4U1JR91</accession>